<evidence type="ECO:0000256" key="3">
    <source>
        <dbReference type="ARBA" id="ARBA00023125"/>
    </source>
</evidence>
<evidence type="ECO:0000259" key="4">
    <source>
        <dbReference type="Pfam" id="PF01420"/>
    </source>
</evidence>
<organism evidence="5 6">
    <name type="scientific">Rhodococcus gordoniae</name>
    <dbReference type="NCBI Taxonomy" id="223392"/>
    <lineage>
        <taxon>Bacteria</taxon>
        <taxon>Bacillati</taxon>
        <taxon>Actinomycetota</taxon>
        <taxon>Actinomycetes</taxon>
        <taxon>Mycobacteriales</taxon>
        <taxon>Nocardiaceae</taxon>
        <taxon>Rhodococcus</taxon>
    </lineage>
</organism>
<feature type="domain" description="Type I restriction modification DNA specificity" evidence="4">
    <location>
        <begin position="129"/>
        <end position="281"/>
    </location>
</feature>
<keyword evidence="3" id="KW-0238">DNA-binding</keyword>
<evidence type="ECO:0000256" key="2">
    <source>
        <dbReference type="ARBA" id="ARBA00022747"/>
    </source>
</evidence>
<dbReference type="PANTHER" id="PTHR30408">
    <property type="entry name" value="TYPE-1 RESTRICTION ENZYME ECOKI SPECIFICITY PROTEIN"/>
    <property type="match status" value="1"/>
</dbReference>
<dbReference type="Proteomes" id="UP000254569">
    <property type="component" value="Unassembled WGS sequence"/>
</dbReference>
<dbReference type="InterPro" id="IPR052021">
    <property type="entry name" value="Type-I_RS_S_subunit"/>
</dbReference>
<dbReference type="InterPro" id="IPR044946">
    <property type="entry name" value="Restrct_endonuc_typeI_TRD_sf"/>
</dbReference>
<feature type="domain" description="Type I restriction modification DNA specificity" evidence="4">
    <location>
        <begin position="2"/>
        <end position="102"/>
    </location>
</feature>
<comment type="similarity">
    <text evidence="1">Belongs to the type-I restriction system S methylase family.</text>
</comment>
<gene>
    <name evidence="5" type="ORF">NCTC13296_03115</name>
</gene>
<evidence type="ECO:0000313" key="5">
    <source>
        <dbReference type="EMBL" id="SUE16247.1"/>
    </source>
</evidence>
<dbReference type="SUPFAM" id="SSF116734">
    <property type="entry name" value="DNA methylase specificity domain"/>
    <property type="match status" value="2"/>
</dbReference>
<dbReference type="GO" id="GO:0009307">
    <property type="term" value="P:DNA restriction-modification system"/>
    <property type="evidence" value="ECO:0007669"/>
    <property type="project" value="UniProtKB-KW"/>
</dbReference>
<dbReference type="Gene3D" id="3.90.220.20">
    <property type="entry name" value="DNA methylase specificity domains"/>
    <property type="match status" value="2"/>
</dbReference>
<proteinExistence type="inferred from homology"/>
<dbReference type="AlphaFoldDB" id="A0A379M1R1"/>
<dbReference type="REBASE" id="416388">
    <property type="entry name" value="S.Rgo13296III"/>
</dbReference>
<dbReference type="InterPro" id="IPR000055">
    <property type="entry name" value="Restrct_endonuc_typeI_TRD"/>
</dbReference>
<keyword evidence="6" id="KW-1185">Reference proteome</keyword>
<protein>
    <submittedName>
        <fullName evidence="5">EcoKI restriction-modification system protein HsdS</fullName>
    </submittedName>
</protein>
<dbReference type="CDD" id="cd17249">
    <property type="entry name" value="RMtype1_S_EcoR124I-TRD2-CR2_like"/>
    <property type="match status" value="1"/>
</dbReference>
<dbReference type="Pfam" id="PF01420">
    <property type="entry name" value="Methylase_S"/>
    <property type="match status" value="2"/>
</dbReference>
<keyword evidence="2" id="KW-0680">Restriction system</keyword>
<dbReference type="GO" id="GO:0003677">
    <property type="term" value="F:DNA binding"/>
    <property type="evidence" value="ECO:0007669"/>
    <property type="project" value="UniProtKB-KW"/>
</dbReference>
<dbReference type="EMBL" id="UGVI01000001">
    <property type="protein sequence ID" value="SUE16247.1"/>
    <property type="molecule type" value="Genomic_DNA"/>
</dbReference>
<reference evidence="5 6" key="1">
    <citation type="submission" date="2018-06" db="EMBL/GenBank/DDBJ databases">
        <authorList>
            <consortium name="Pathogen Informatics"/>
            <person name="Doyle S."/>
        </authorList>
    </citation>
    <scope>NUCLEOTIDE SEQUENCE [LARGE SCALE GENOMIC DNA]</scope>
    <source>
        <strain evidence="5 6">NCTC13296</strain>
    </source>
</reference>
<accession>A0A379M1R1</accession>
<sequence length="319" mass="35652">MLVAMYGSIGKLGIPQVPMATNQAIAFATPRQGVLDRRFLFHFLRAQRRPLLAAGRGGTQANISQTILKSWQIPLPPLSEQCRIASILDHADTLRAKRREAIARLDELTQSIFIDMFGDPVVNRKAFPVVPLTQVGHLYSGGTPSKATPDNWEGFLPWFSPKDLKRDDLFDSQDHINERITDRTSLKLLPPDTVVFVVRGMILAHSFPVSILRVQATINQDMKAVLPSVDVTSNFLAHNLRVQTNNILAQVSTAGHGTKRLDFDGMSRIPVLLPPIELQREFDARIELIRHLRTRHQVALSSVDMLFSSLQARLFCGAL</sequence>
<name>A0A379M1R1_9NOCA</name>
<evidence type="ECO:0000256" key="1">
    <source>
        <dbReference type="ARBA" id="ARBA00010923"/>
    </source>
</evidence>
<evidence type="ECO:0000313" key="6">
    <source>
        <dbReference type="Proteomes" id="UP000254569"/>
    </source>
</evidence>
<dbReference type="PANTHER" id="PTHR30408:SF12">
    <property type="entry name" value="TYPE I RESTRICTION ENZYME MJAVIII SPECIFICITY SUBUNIT"/>
    <property type="match status" value="1"/>
</dbReference>